<feature type="transmembrane region" description="Helical" evidence="6">
    <location>
        <begin position="67"/>
        <end position="85"/>
    </location>
</feature>
<accession>A0A844GBB2</accession>
<dbReference type="PANTHER" id="PTHR35007:SF1">
    <property type="entry name" value="PILUS ASSEMBLY PROTEIN"/>
    <property type="match status" value="1"/>
</dbReference>
<feature type="transmembrane region" description="Helical" evidence="6">
    <location>
        <begin position="91"/>
        <end position="115"/>
    </location>
</feature>
<keyword evidence="5 6" id="KW-0472">Membrane</keyword>
<evidence type="ECO:0000256" key="1">
    <source>
        <dbReference type="ARBA" id="ARBA00004651"/>
    </source>
</evidence>
<dbReference type="InterPro" id="IPR023298">
    <property type="entry name" value="ATPase_P-typ_TM_dom_sf"/>
</dbReference>
<evidence type="ECO:0000259" key="7">
    <source>
        <dbReference type="Pfam" id="PF00482"/>
    </source>
</evidence>
<dbReference type="Gene3D" id="1.20.81.30">
    <property type="entry name" value="Type II secretion system (T2SS), domain F"/>
    <property type="match status" value="1"/>
</dbReference>
<comment type="caution">
    <text evidence="8">The sequence shown here is derived from an EMBL/GenBank/DDBJ whole genome shotgun (WGS) entry which is preliminary data.</text>
</comment>
<name>A0A844GBB2_9BACT</name>
<dbReference type="PANTHER" id="PTHR35007">
    <property type="entry name" value="INTEGRAL MEMBRANE PROTEIN-RELATED"/>
    <property type="match status" value="1"/>
</dbReference>
<proteinExistence type="predicted"/>
<feature type="transmembrane region" description="Helical" evidence="6">
    <location>
        <begin position="240"/>
        <end position="259"/>
    </location>
</feature>
<reference evidence="8 9" key="1">
    <citation type="submission" date="2019-08" db="EMBL/GenBank/DDBJ databases">
        <title>In-depth cultivation of the pig gut microbiome towards novel bacterial diversity and tailored functional studies.</title>
        <authorList>
            <person name="Wylensek D."/>
            <person name="Hitch T.C.A."/>
            <person name="Clavel T."/>
        </authorList>
    </citation>
    <scope>NUCLEOTIDE SEQUENCE [LARGE SCALE GENOMIC DNA]</scope>
    <source>
        <strain evidence="8 9">BBE-744-WT-12</strain>
    </source>
</reference>
<dbReference type="Proteomes" id="UP000435649">
    <property type="component" value="Unassembled WGS sequence"/>
</dbReference>
<dbReference type="EMBL" id="VUNS01000045">
    <property type="protein sequence ID" value="MST99658.1"/>
    <property type="molecule type" value="Genomic_DNA"/>
</dbReference>
<dbReference type="SUPFAM" id="SSF81665">
    <property type="entry name" value="Calcium ATPase, transmembrane domain M"/>
    <property type="match status" value="1"/>
</dbReference>
<dbReference type="InterPro" id="IPR042094">
    <property type="entry name" value="T2SS_GspF_sf"/>
</dbReference>
<keyword evidence="3 6" id="KW-0812">Transmembrane</keyword>
<keyword evidence="2" id="KW-1003">Cell membrane</keyword>
<comment type="subcellular location">
    <subcellularLocation>
        <location evidence="1">Cell membrane</location>
        <topology evidence="1">Multi-pass membrane protein</topology>
    </subcellularLocation>
</comment>
<evidence type="ECO:0000256" key="2">
    <source>
        <dbReference type="ARBA" id="ARBA00022475"/>
    </source>
</evidence>
<feature type="transmembrane region" description="Helical" evidence="6">
    <location>
        <begin position="271"/>
        <end position="291"/>
    </location>
</feature>
<evidence type="ECO:0000313" key="8">
    <source>
        <dbReference type="EMBL" id="MST99658.1"/>
    </source>
</evidence>
<organism evidence="8 9">
    <name type="scientific">Victivallis lenta</name>
    <dbReference type="NCBI Taxonomy" id="2606640"/>
    <lineage>
        <taxon>Bacteria</taxon>
        <taxon>Pseudomonadati</taxon>
        <taxon>Lentisphaerota</taxon>
        <taxon>Lentisphaeria</taxon>
        <taxon>Victivallales</taxon>
        <taxon>Victivallaceae</taxon>
        <taxon>Victivallis</taxon>
    </lineage>
</organism>
<evidence type="ECO:0000256" key="4">
    <source>
        <dbReference type="ARBA" id="ARBA00022989"/>
    </source>
</evidence>
<feature type="transmembrane region" description="Helical" evidence="6">
    <location>
        <begin position="12"/>
        <end position="34"/>
    </location>
</feature>
<feature type="domain" description="Type II secretion system protein GspF" evidence="7">
    <location>
        <begin position="136"/>
        <end position="256"/>
    </location>
</feature>
<dbReference type="AlphaFoldDB" id="A0A844GBB2"/>
<dbReference type="Pfam" id="PF00482">
    <property type="entry name" value="T2SSF"/>
    <property type="match status" value="1"/>
</dbReference>
<protein>
    <recommendedName>
        <fullName evidence="7">Type II secretion system protein GspF domain-containing protein</fullName>
    </recommendedName>
</protein>
<evidence type="ECO:0000256" key="5">
    <source>
        <dbReference type="ARBA" id="ARBA00023136"/>
    </source>
</evidence>
<dbReference type="GO" id="GO:0005886">
    <property type="term" value="C:plasma membrane"/>
    <property type="evidence" value="ECO:0007669"/>
    <property type="project" value="UniProtKB-SubCell"/>
</dbReference>
<evidence type="ECO:0000256" key="3">
    <source>
        <dbReference type="ARBA" id="ARBA00022692"/>
    </source>
</evidence>
<keyword evidence="9" id="KW-1185">Reference proteome</keyword>
<evidence type="ECO:0000313" key="9">
    <source>
        <dbReference type="Proteomes" id="UP000435649"/>
    </source>
</evidence>
<gene>
    <name evidence="8" type="ORF">FYJ85_21750</name>
</gene>
<keyword evidence="4 6" id="KW-1133">Transmembrane helix</keyword>
<dbReference type="RefSeq" id="WP_154420824.1">
    <property type="nucleotide sequence ID" value="NZ_VUNS01000045.1"/>
</dbReference>
<sequence length="299" mass="33558">MNSISILQRYGIYLLVLVAVVLFVYILISLIQSFSMEHADRKIKEDRSEGVANNIYYFVRRTTLQQIQLSLGILLSGILIAVLIFCQVYEPLIIVPAAAVFFTLGMISPWLYFAAKARKRADLFRNSILDLALGLTSGLRAGQALPQALEVFSRRCEGPMKEELTIVLREYRLGLELSAALQRMYDRIPCEDLQLLIISIRLTTQSGGSMADVLAKITQMIRGRTEFQQKLQALTAQGRFEALAMALAPLLAFLLLFFINNDLMLPMVQTAIGWCAIGIMLTLEVIGYFVIRSIVNIEV</sequence>
<dbReference type="InterPro" id="IPR018076">
    <property type="entry name" value="T2SS_GspF_dom"/>
</dbReference>
<evidence type="ECO:0000256" key="6">
    <source>
        <dbReference type="SAM" id="Phobius"/>
    </source>
</evidence>